<evidence type="ECO:0000313" key="1">
    <source>
        <dbReference type="EMBL" id="KAG0436181.1"/>
    </source>
</evidence>
<proteinExistence type="predicted"/>
<dbReference type="EMBL" id="JABSTQ010007142">
    <property type="protein sequence ID" value="KAG0436181.1"/>
    <property type="molecule type" value="Genomic_DNA"/>
</dbReference>
<accession>A0AC60QLL4</accession>
<organism evidence="1 2">
    <name type="scientific">Ixodes persulcatus</name>
    <name type="common">Taiga tick</name>
    <dbReference type="NCBI Taxonomy" id="34615"/>
    <lineage>
        <taxon>Eukaryota</taxon>
        <taxon>Metazoa</taxon>
        <taxon>Ecdysozoa</taxon>
        <taxon>Arthropoda</taxon>
        <taxon>Chelicerata</taxon>
        <taxon>Arachnida</taxon>
        <taxon>Acari</taxon>
        <taxon>Parasitiformes</taxon>
        <taxon>Ixodida</taxon>
        <taxon>Ixodoidea</taxon>
        <taxon>Ixodidae</taxon>
        <taxon>Ixodinae</taxon>
        <taxon>Ixodes</taxon>
    </lineage>
</organism>
<feature type="non-terminal residue" evidence="1">
    <location>
        <position position="138"/>
    </location>
</feature>
<evidence type="ECO:0000313" key="2">
    <source>
        <dbReference type="Proteomes" id="UP000805193"/>
    </source>
</evidence>
<name>A0AC60QLL4_IXOPE</name>
<keyword evidence="2" id="KW-1185">Reference proteome</keyword>
<protein>
    <submittedName>
        <fullName evidence="1">Uncharacterized protein</fullName>
    </submittedName>
</protein>
<dbReference type="Proteomes" id="UP000805193">
    <property type="component" value="Unassembled WGS sequence"/>
</dbReference>
<reference evidence="1 2" key="1">
    <citation type="journal article" date="2020" name="Cell">
        <title>Large-Scale Comparative Analyses of Tick Genomes Elucidate Their Genetic Diversity and Vector Capacities.</title>
        <authorList>
            <consortium name="Tick Genome and Microbiome Consortium (TIGMIC)"/>
            <person name="Jia N."/>
            <person name="Wang J."/>
            <person name="Shi W."/>
            <person name="Du L."/>
            <person name="Sun Y."/>
            <person name="Zhan W."/>
            <person name="Jiang J.F."/>
            <person name="Wang Q."/>
            <person name="Zhang B."/>
            <person name="Ji P."/>
            <person name="Bell-Sakyi L."/>
            <person name="Cui X.M."/>
            <person name="Yuan T.T."/>
            <person name="Jiang B.G."/>
            <person name="Yang W.F."/>
            <person name="Lam T.T."/>
            <person name="Chang Q.C."/>
            <person name="Ding S.J."/>
            <person name="Wang X.J."/>
            <person name="Zhu J.G."/>
            <person name="Ruan X.D."/>
            <person name="Zhao L."/>
            <person name="Wei J.T."/>
            <person name="Ye R.Z."/>
            <person name="Que T.C."/>
            <person name="Du C.H."/>
            <person name="Zhou Y.H."/>
            <person name="Cheng J.X."/>
            <person name="Dai P.F."/>
            <person name="Guo W.B."/>
            <person name="Han X.H."/>
            <person name="Huang E.J."/>
            <person name="Li L.F."/>
            <person name="Wei W."/>
            <person name="Gao Y.C."/>
            <person name="Liu J.Z."/>
            <person name="Shao H.Z."/>
            <person name="Wang X."/>
            <person name="Wang C.C."/>
            <person name="Yang T.C."/>
            <person name="Huo Q.B."/>
            <person name="Li W."/>
            <person name="Chen H.Y."/>
            <person name="Chen S.E."/>
            <person name="Zhou L.G."/>
            <person name="Ni X.B."/>
            <person name="Tian J.H."/>
            <person name="Sheng Y."/>
            <person name="Liu T."/>
            <person name="Pan Y.S."/>
            <person name="Xia L.Y."/>
            <person name="Li J."/>
            <person name="Zhao F."/>
            <person name="Cao W.C."/>
        </authorList>
    </citation>
    <scope>NUCLEOTIDE SEQUENCE [LARGE SCALE GENOMIC DNA]</scope>
    <source>
        <strain evidence="1">Iper-2018</strain>
    </source>
</reference>
<gene>
    <name evidence="1" type="ORF">HPB47_018092</name>
</gene>
<comment type="caution">
    <text evidence="1">The sequence shown here is derived from an EMBL/GenBank/DDBJ whole genome shotgun (WGS) entry which is preliminary data.</text>
</comment>
<sequence>MAPLVSVSNVVKTRDTLEIEEAKERLLYLKELEGKGLCCFVFDPWKSLFFTYLEASGANNFTSQRWTAILLHSLGVEGQRKVGNSPASPTSRAPLPLDESGDQSNGTSTGGKSPPGDDAFELKLATCDLLFSTATNVL</sequence>